<organism evidence="1 2">
    <name type="scientific">Hypothenemus hampei</name>
    <name type="common">Coffee berry borer</name>
    <dbReference type="NCBI Taxonomy" id="57062"/>
    <lineage>
        <taxon>Eukaryota</taxon>
        <taxon>Metazoa</taxon>
        <taxon>Ecdysozoa</taxon>
        <taxon>Arthropoda</taxon>
        <taxon>Hexapoda</taxon>
        <taxon>Insecta</taxon>
        <taxon>Pterygota</taxon>
        <taxon>Neoptera</taxon>
        <taxon>Endopterygota</taxon>
        <taxon>Coleoptera</taxon>
        <taxon>Polyphaga</taxon>
        <taxon>Cucujiformia</taxon>
        <taxon>Curculionidae</taxon>
        <taxon>Scolytinae</taxon>
        <taxon>Hypothenemus</taxon>
    </lineage>
</organism>
<dbReference type="AlphaFoldDB" id="A0ABD1FA83"/>
<comment type="caution">
    <text evidence="1">The sequence shown here is derived from an EMBL/GenBank/DDBJ whole genome shotgun (WGS) entry which is preliminary data.</text>
</comment>
<protein>
    <submittedName>
        <fullName evidence="1">Uncharacterized protein</fullName>
    </submittedName>
</protein>
<accession>A0ABD1FA83</accession>
<reference evidence="1 2" key="1">
    <citation type="submission" date="2024-05" db="EMBL/GenBank/DDBJ databases">
        <title>Genetic variation in Jamaican populations of the coffee berry borer (Hypothenemus hampei).</title>
        <authorList>
            <person name="Errbii M."/>
            <person name="Myrie A."/>
        </authorList>
    </citation>
    <scope>NUCLEOTIDE SEQUENCE [LARGE SCALE GENOMIC DNA]</scope>
    <source>
        <strain evidence="1">JA-Hopewell-2020-01-JO</strain>
        <tissue evidence="1">Whole body</tissue>
    </source>
</reference>
<keyword evidence="2" id="KW-1185">Reference proteome</keyword>
<evidence type="ECO:0000313" key="2">
    <source>
        <dbReference type="Proteomes" id="UP001566132"/>
    </source>
</evidence>
<proteinExistence type="predicted"/>
<name>A0ABD1FA83_HYPHA</name>
<dbReference type="EMBL" id="JBDJPC010000001">
    <property type="protein sequence ID" value="KAL1516157.1"/>
    <property type="molecule type" value="Genomic_DNA"/>
</dbReference>
<dbReference type="Proteomes" id="UP001566132">
    <property type="component" value="Unassembled WGS sequence"/>
</dbReference>
<evidence type="ECO:0000313" key="1">
    <source>
        <dbReference type="EMBL" id="KAL1516157.1"/>
    </source>
</evidence>
<gene>
    <name evidence="1" type="ORF">ABEB36_000076</name>
</gene>
<sequence length="70" mass="8405">MKRTVSKISEVTDLTWYNTNMLIKFPPFNEEIQDFSYEVFQFPAAIRVMDCMQINILKSYQSEEKIQIYV</sequence>